<dbReference type="GO" id="GO:0045892">
    <property type="term" value="P:negative regulation of DNA-templated transcription"/>
    <property type="evidence" value="ECO:0007669"/>
    <property type="project" value="UniProtKB-ARBA"/>
</dbReference>
<dbReference type="PROSITE" id="PS01081">
    <property type="entry name" value="HTH_TETR_1"/>
    <property type="match status" value="1"/>
</dbReference>
<keyword evidence="6" id="KW-0175">Coiled coil</keyword>
<comment type="caution">
    <text evidence="8">The sequence shown here is derived from an EMBL/GenBank/DDBJ whole genome shotgun (WGS) entry which is preliminary data.</text>
</comment>
<keyword evidence="1" id="KW-0678">Repressor</keyword>
<dbReference type="Pfam" id="PF00440">
    <property type="entry name" value="TetR_N"/>
    <property type="match status" value="1"/>
</dbReference>
<dbReference type="Proteomes" id="UP000618460">
    <property type="component" value="Unassembled WGS sequence"/>
</dbReference>
<feature type="domain" description="HTH tetR-type" evidence="7">
    <location>
        <begin position="2"/>
        <end position="62"/>
    </location>
</feature>
<organism evidence="8 9">
    <name type="scientific">Paraliobacillus quinghaiensis</name>
    <dbReference type="NCBI Taxonomy" id="470815"/>
    <lineage>
        <taxon>Bacteria</taxon>
        <taxon>Bacillati</taxon>
        <taxon>Bacillota</taxon>
        <taxon>Bacilli</taxon>
        <taxon>Bacillales</taxon>
        <taxon>Bacillaceae</taxon>
        <taxon>Paraliobacillus</taxon>
    </lineage>
</organism>
<gene>
    <name evidence="8" type="ORF">GCM10011351_18100</name>
</gene>
<keyword evidence="3 5" id="KW-0238">DNA-binding</keyword>
<dbReference type="Gene3D" id="1.10.357.10">
    <property type="entry name" value="Tetracycline Repressor, domain 2"/>
    <property type="match status" value="1"/>
</dbReference>
<name>A0A917TS39_9BACI</name>
<dbReference type="InterPro" id="IPR009057">
    <property type="entry name" value="Homeodomain-like_sf"/>
</dbReference>
<accession>A0A917TS39</accession>
<evidence type="ECO:0000256" key="1">
    <source>
        <dbReference type="ARBA" id="ARBA00022491"/>
    </source>
</evidence>
<keyword evidence="9" id="KW-1185">Reference proteome</keyword>
<reference evidence="8" key="1">
    <citation type="journal article" date="2014" name="Int. J. Syst. Evol. Microbiol.">
        <title>Complete genome sequence of Corynebacterium casei LMG S-19264T (=DSM 44701T), isolated from a smear-ripened cheese.</title>
        <authorList>
            <consortium name="US DOE Joint Genome Institute (JGI-PGF)"/>
            <person name="Walter F."/>
            <person name="Albersmeier A."/>
            <person name="Kalinowski J."/>
            <person name="Ruckert C."/>
        </authorList>
    </citation>
    <scope>NUCLEOTIDE SEQUENCE</scope>
    <source>
        <strain evidence="8">CGMCC 1.6333</strain>
    </source>
</reference>
<evidence type="ECO:0000256" key="5">
    <source>
        <dbReference type="PROSITE-ProRule" id="PRU00335"/>
    </source>
</evidence>
<keyword evidence="4" id="KW-0804">Transcription</keyword>
<dbReference type="PRINTS" id="PR00455">
    <property type="entry name" value="HTHTETR"/>
</dbReference>
<evidence type="ECO:0000256" key="6">
    <source>
        <dbReference type="SAM" id="Coils"/>
    </source>
</evidence>
<dbReference type="InterPro" id="IPR023772">
    <property type="entry name" value="DNA-bd_HTH_TetR-type_CS"/>
</dbReference>
<dbReference type="EMBL" id="BMLG01000008">
    <property type="protein sequence ID" value="GGM32385.1"/>
    <property type="molecule type" value="Genomic_DNA"/>
</dbReference>
<evidence type="ECO:0000256" key="4">
    <source>
        <dbReference type="ARBA" id="ARBA00023163"/>
    </source>
</evidence>
<evidence type="ECO:0000313" key="8">
    <source>
        <dbReference type="EMBL" id="GGM32385.1"/>
    </source>
</evidence>
<dbReference type="OrthoDB" id="9812993at2"/>
<feature type="DNA-binding region" description="H-T-H motif" evidence="5">
    <location>
        <begin position="25"/>
        <end position="44"/>
    </location>
</feature>
<dbReference type="GO" id="GO:0003677">
    <property type="term" value="F:DNA binding"/>
    <property type="evidence" value="ECO:0007669"/>
    <property type="project" value="UniProtKB-UniRule"/>
</dbReference>
<dbReference type="InterPro" id="IPR001647">
    <property type="entry name" value="HTH_TetR"/>
</dbReference>
<dbReference type="AlphaFoldDB" id="A0A917TS39"/>
<dbReference type="InterPro" id="IPR050624">
    <property type="entry name" value="HTH-type_Tx_Regulator"/>
</dbReference>
<evidence type="ECO:0000259" key="7">
    <source>
        <dbReference type="PROSITE" id="PS50977"/>
    </source>
</evidence>
<dbReference type="PANTHER" id="PTHR43479:SF22">
    <property type="entry name" value="TRANSCRIPTIONAL REGULATOR, TETR FAMILY"/>
    <property type="match status" value="1"/>
</dbReference>
<keyword evidence="2" id="KW-0805">Transcription regulation</keyword>
<reference evidence="8" key="2">
    <citation type="submission" date="2020-09" db="EMBL/GenBank/DDBJ databases">
        <authorList>
            <person name="Sun Q."/>
            <person name="Zhou Y."/>
        </authorList>
    </citation>
    <scope>NUCLEOTIDE SEQUENCE</scope>
    <source>
        <strain evidence="8">CGMCC 1.6333</strain>
    </source>
</reference>
<dbReference type="FunFam" id="1.10.10.60:FF:000141">
    <property type="entry name" value="TetR family transcriptional regulator"/>
    <property type="match status" value="1"/>
</dbReference>
<sequence length="300" mass="34315">MNEKKQRIIEESMKLFAEKGYHATSIQEIAKRSEVSKGAFYLYFNSKEELTVGIFEYYTSMVMSKVEAIQIQQDKDPKTKLVEQIKMFFDLLTNHKEYVMMHFRDNLQVGNQIDALVIKLNKQGFRWMQTSINEIYGEKTDPYIVDISVQIDGLLQGYFKSIVMHDLHIDTGSLASFVVDRIDDLINGMLRSNATPQLTIDQLSYGFAEDAPLDTIQKLVADLLEEIDDLELSIDQKKQLKEAINMITNELAKEEKNHVILQGMLTQVATMPSLQPTSKKIADLLGVELAIIEKENEGDH</sequence>
<evidence type="ECO:0000313" key="9">
    <source>
        <dbReference type="Proteomes" id="UP000618460"/>
    </source>
</evidence>
<feature type="coiled-coil region" evidence="6">
    <location>
        <begin position="213"/>
        <end position="257"/>
    </location>
</feature>
<evidence type="ECO:0000256" key="2">
    <source>
        <dbReference type="ARBA" id="ARBA00023015"/>
    </source>
</evidence>
<dbReference type="RefSeq" id="WP_117154933.1">
    <property type="nucleotide sequence ID" value="NZ_BMLG01000008.1"/>
</dbReference>
<dbReference type="SUPFAM" id="SSF46689">
    <property type="entry name" value="Homeodomain-like"/>
    <property type="match status" value="1"/>
</dbReference>
<evidence type="ECO:0000256" key="3">
    <source>
        <dbReference type="ARBA" id="ARBA00023125"/>
    </source>
</evidence>
<protein>
    <submittedName>
        <fullName evidence="8">TetR family transcriptional regulator</fullName>
    </submittedName>
</protein>
<dbReference type="PANTHER" id="PTHR43479">
    <property type="entry name" value="ACREF/ENVCD OPERON REPRESSOR-RELATED"/>
    <property type="match status" value="1"/>
</dbReference>
<dbReference type="PROSITE" id="PS50977">
    <property type="entry name" value="HTH_TETR_2"/>
    <property type="match status" value="1"/>
</dbReference>
<proteinExistence type="predicted"/>